<name>A0ABU2X9E7_9ACTN</name>
<accession>A0ABU2X9E7</accession>
<dbReference type="InterPro" id="IPR036291">
    <property type="entry name" value="NAD(P)-bd_dom_sf"/>
</dbReference>
<dbReference type="SUPFAM" id="SSF51735">
    <property type="entry name" value="NAD(P)-binding Rossmann-fold domains"/>
    <property type="match status" value="1"/>
</dbReference>
<comment type="caution">
    <text evidence="2">The sequence shown here is derived from an EMBL/GenBank/DDBJ whole genome shotgun (WGS) entry which is preliminary data.</text>
</comment>
<evidence type="ECO:0000259" key="1">
    <source>
        <dbReference type="Pfam" id="PF13460"/>
    </source>
</evidence>
<evidence type="ECO:0000313" key="2">
    <source>
        <dbReference type="EMBL" id="MDT0541573.1"/>
    </source>
</evidence>
<evidence type="ECO:0000313" key="3">
    <source>
        <dbReference type="Proteomes" id="UP001180754"/>
    </source>
</evidence>
<organism evidence="2 3">
    <name type="scientific">Streptomyces lonegramiae</name>
    <dbReference type="NCBI Taxonomy" id="3075524"/>
    <lineage>
        <taxon>Bacteria</taxon>
        <taxon>Bacillati</taxon>
        <taxon>Actinomycetota</taxon>
        <taxon>Actinomycetes</taxon>
        <taxon>Kitasatosporales</taxon>
        <taxon>Streptomycetaceae</taxon>
        <taxon>Streptomyces</taxon>
    </lineage>
</organism>
<dbReference type="RefSeq" id="WP_311721845.1">
    <property type="nucleotide sequence ID" value="NZ_JAVRFD010000001.1"/>
</dbReference>
<dbReference type="Proteomes" id="UP001180754">
    <property type="component" value="Unassembled WGS sequence"/>
</dbReference>
<protein>
    <submittedName>
        <fullName evidence="2">NAD(P)H-binding protein</fullName>
    </submittedName>
</protein>
<keyword evidence="3" id="KW-1185">Reference proteome</keyword>
<feature type="domain" description="NAD(P)-binding" evidence="1">
    <location>
        <begin position="7"/>
        <end position="100"/>
    </location>
</feature>
<proteinExistence type="predicted"/>
<dbReference type="Gene3D" id="3.40.50.720">
    <property type="entry name" value="NAD(P)-binding Rossmann-like Domain"/>
    <property type="match status" value="1"/>
</dbReference>
<dbReference type="EMBL" id="JAVRFD010000001">
    <property type="protein sequence ID" value="MDT0541573.1"/>
    <property type="molecule type" value="Genomic_DNA"/>
</dbReference>
<dbReference type="PANTHER" id="PTHR14097:SF8">
    <property type="entry name" value="NAD(P)-BINDING DOMAIN-CONTAINING PROTEIN"/>
    <property type="match status" value="1"/>
</dbReference>
<reference evidence="2" key="1">
    <citation type="submission" date="2024-05" db="EMBL/GenBank/DDBJ databases">
        <title>30 novel species of actinomycetes from the DSMZ collection.</title>
        <authorList>
            <person name="Nouioui I."/>
        </authorList>
    </citation>
    <scope>NUCLEOTIDE SEQUENCE</scope>
    <source>
        <strain evidence="2">DSM 41529</strain>
    </source>
</reference>
<sequence>MRVVIFGATGMVGQGVLRECVADRDIEEILVVGRTPLAQHHAKVREVIHGDFTDFTAIEPELKGLDACFFCLGVSSVGLSEEEYTRVTHDYTLSAARAVGANNPALTFTYVSGEGTDSTEAGRSMWARVKGRTENELLAMPFRAYMFRPGYIQPRGGIVSKTPATRWLYRLTSWLYPLLRRLAPTHVTTTEHLGRAMIAVTAIQGSGPTVLSSRDINRLGGAPVVGTMPGRPH</sequence>
<dbReference type="PANTHER" id="PTHR14097">
    <property type="entry name" value="OXIDOREDUCTASE HTATIP2"/>
    <property type="match status" value="1"/>
</dbReference>
<gene>
    <name evidence="2" type="ORF">RND15_02430</name>
</gene>
<dbReference type="Pfam" id="PF13460">
    <property type="entry name" value="NAD_binding_10"/>
    <property type="match status" value="1"/>
</dbReference>
<dbReference type="InterPro" id="IPR016040">
    <property type="entry name" value="NAD(P)-bd_dom"/>
</dbReference>